<evidence type="ECO:0000313" key="1">
    <source>
        <dbReference type="EMBL" id="SSY71203.1"/>
    </source>
</evidence>
<dbReference type="EMBL" id="UFSO01000002">
    <property type="protein sequence ID" value="SSY71203.1"/>
    <property type="molecule type" value="Genomic_DNA"/>
</dbReference>
<evidence type="ECO:0000313" key="2">
    <source>
        <dbReference type="Proteomes" id="UP000254209"/>
    </source>
</evidence>
<gene>
    <name evidence="1" type="ORF">NCTC10283_01343</name>
</gene>
<protein>
    <submittedName>
        <fullName evidence="1">Uncharacterized protein</fullName>
    </submittedName>
</protein>
<dbReference type="AlphaFoldDB" id="A0A376BNI6"/>
<name>A0A376BNI6_9NEIS</name>
<organism evidence="1 2">
    <name type="scientific">Alysiella crassa</name>
    <dbReference type="NCBI Taxonomy" id="153491"/>
    <lineage>
        <taxon>Bacteria</taxon>
        <taxon>Pseudomonadati</taxon>
        <taxon>Pseudomonadota</taxon>
        <taxon>Betaproteobacteria</taxon>
        <taxon>Neisseriales</taxon>
        <taxon>Neisseriaceae</taxon>
        <taxon>Alysiella</taxon>
    </lineage>
</organism>
<proteinExistence type="predicted"/>
<accession>A0A376BNI6</accession>
<dbReference type="Proteomes" id="UP000254209">
    <property type="component" value="Unassembled WGS sequence"/>
</dbReference>
<sequence length="61" mass="7221">MINPFFVRLSNSMNRFIDKNQILQILTNSNYLKYKWVAIVMFFCCNCVNSPKIIPIYLANN</sequence>
<reference evidence="1 2" key="1">
    <citation type="submission" date="2018-06" db="EMBL/GenBank/DDBJ databases">
        <authorList>
            <consortium name="Pathogen Informatics"/>
            <person name="Doyle S."/>
        </authorList>
    </citation>
    <scope>NUCLEOTIDE SEQUENCE [LARGE SCALE GENOMIC DNA]</scope>
    <source>
        <strain evidence="1 2">NCTC10283</strain>
    </source>
</reference>
<keyword evidence="2" id="KW-1185">Reference proteome</keyword>